<protein>
    <submittedName>
        <fullName evidence="1">Uncharacterized protein</fullName>
    </submittedName>
</protein>
<reference evidence="1" key="1">
    <citation type="journal article" date="2020" name="Nature">
        <title>Giant virus diversity and host interactions through global metagenomics.</title>
        <authorList>
            <person name="Schulz F."/>
            <person name="Roux S."/>
            <person name="Paez-Espino D."/>
            <person name="Jungbluth S."/>
            <person name="Walsh D.A."/>
            <person name="Denef V.J."/>
            <person name="McMahon K.D."/>
            <person name="Konstantinidis K.T."/>
            <person name="Eloe-Fadrosh E.A."/>
            <person name="Kyrpides N.C."/>
            <person name="Woyke T."/>
        </authorList>
    </citation>
    <scope>NUCLEOTIDE SEQUENCE</scope>
    <source>
        <strain evidence="1">GVMAG-M-3300023174-134</strain>
    </source>
</reference>
<name>A0A6C0DB25_9ZZZZ</name>
<dbReference type="AlphaFoldDB" id="A0A6C0DB25"/>
<organism evidence="1">
    <name type="scientific">viral metagenome</name>
    <dbReference type="NCBI Taxonomy" id="1070528"/>
    <lineage>
        <taxon>unclassified sequences</taxon>
        <taxon>metagenomes</taxon>
        <taxon>organismal metagenomes</taxon>
    </lineage>
</organism>
<proteinExistence type="predicted"/>
<sequence length="97" mass="11252">MIIWVLLFSILVVSNTIEVKKCHNCKHFLPSYFKGDYLIGYYHGKCNKFLKENPMSGELEYINIHEARHNEELCGTAGASFKQYNSTIEHILSGFYD</sequence>
<evidence type="ECO:0000313" key="1">
    <source>
        <dbReference type="EMBL" id="QHT14068.1"/>
    </source>
</evidence>
<accession>A0A6C0DB25</accession>
<dbReference type="EMBL" id="MN739578">
    <property type="protein sequence ID" value="QHT14068.1"/>
    <property type="molecule type" value="Genomic_DNA"/>
</dbReference>